<dbReference type="PIRSF" id="PIRSF006257">
    <property type="entry name" value="UCP006257"/>
    <property type="match status" value="1"/>
</dbReference>
<evidence type="ECO:0000259" key="1">
    <source>
        <dbReference type="Pfam" id="PF04287"/>
    </source>
</evidence>
<evidence type="ECO:0000313" key="3">
    <source>
        <dbReference type="Proteomes" id="UP000295565"/>
    </source>
</evidence>
<dbReference type="InterPro" id="IPR023376">
    <property type="entry name" value="YqcC-like_dom"/>
</dbReference>
<proteinExistence type="predicted"/>
<feature type="domain" description="YqcC-like" evidence="1">
    <location>
        <begin position="7"/>
        <end position="104"/>
    </location>
</feature>
<dbReference type="SUPFAM" id="SSF158452">
    <property type="entry name" value="YqcC-like"/>
    <property type="match status" value="1"/>
</dbReference>
<organism evidence="2 3">
    <name type="scientific">Celerinatantimonas diazotrophica</name>
    <dbReference type="NCBI Taxonomy" id="412034"/>
    <lineage>
        <taxon>Bacteria</taxon>
        <taxon>Pseudomonadati</taxon>
        <taxon>Pseudomonadota</taxon>
        <taxon>Gammaproteobacteria</taxon>
        <taxon>Celerinatantimonadaceae</taxon>
        <taxon>Celerinatantimonas</taxon>
    </lineage>
</organism>
<dbReference type="Pfam" id="PF04287">
    <property type="entry name" value="DUF446"/>
    <property type="match status" value="1"/>
</dbReference>
<gene>
    <name evidence="2" type="ORF">EV690_2986</name>
</gene>
<dbReference type="InterPro" id="IPR036814">
    <property type="entry name" value="YqcC-like_sf"/>
</dbReference>
<dbReference type="AlphaFoldDB" id="A0A4R1JA03"/>
<dbReference type="EMBL" id="SMGD01000015">
    <property type="protein sequence ID" value="TCK47277.1"/>
    <property type="molecule type" value="Genomic_DNA"/>
</dbReference>
<dbReference type="OrthoDB" id="8794567at2"/>
<dbReference type="Proteomes" id="UP000295565">
    <property type="component" value="Unassembled WGS sequence"/>
</dbReference>
<name>A0A4R1JA03_9GAMM</name>
<reference evidence="2 3" key="1">
    <citation type="submission" date="2019-03" db="EMBL/GenBank/DDBJ databases">
        <title>Genomic Encyclopedia of Type Strains, Phase IV (KMG-IV): sequencing the most valuable type-strain genomes for metagenomic binning, comparative biology and taxonomic classification.</title>
        <authorList>
            <person name="Goeker M."/>
        </authorList>
    </citation>
    <scope>NUCLEOTIDE SEQUENCE [LARGE SCALE GENOMIC DNA]</scope>
    <source>
        <strain evidence="2 3">DSM 18577</strain>
    </source>
</reference>
<dbReference type="RefSeq" id="WP_131913730.1">
    <property type="nucleotide sequence ID" value="NZ_OU594967.1"/>
</dbReference>
<comment type="caution">
    <text evidence="2">The sequence shown here is derived from an EMBL/GenBank/DDBJ whole genome shotgun (WGS) entry which is preliminary data.</text>
</comment>
<dbReference type="PANTHER" id="PTHR39586">
    <property type="entry name" value="CYTOPLASMIC PROTEIN-RELATED"/>
    <property type="match status" value="1"/>
</dbReference>
<evidence type="ECO:0000313" key="2">
    <source>
        <dbReference type="EMBL" id="TCK47277.1"/>
    </source>
</evidence>
<dbReference type="Gene3D" id="1.20.1440.40">
    <property type="entry name" value="YqcC-like"/>
    <property type="match status" value="1"/>
</dbReference>
<dbReference type="GO" id="GO:0044010">
    <property type="term" value="P:single-species biofilm formation"/>
    <property type="evidence" value="ECO:0007669"/>
    <property type="project" value="TreeGrafter"/>
</dbReference>
<dbReference type="PANTHER" id="PTHR39586:SF1">
    <property type="entry name" value="CYTOPLASMIC PROTEIN"/>
    <property type="match status" value="1"/>
</dbReference>
<accession>A0A4R1JA03</accession>
<keyword evidence="3" id="KW-1185">Reference proteome</keyword>
<sequence>MASIHTQLQQYLIKLEGLLKANDLWQDSQPSIIALSSTKPFALDKLSLEQWLQFIFIPRFQVLLDEQLPLPSKVAVAPYAQEVFKDYAQSTAEIEQLLEEIDELFS</sequence>
<dbReference type="InterPro" id="IPR007384">
    <property type="entry name" value="UCP006257"/>
</dbReference>
<protein>
    <submittedName>
        <fullName evidence="2">dTDP-4-dehydrorhamnose 3,5-epimerase</fullName>
    </submittedName>
</protein>